<feature type="domain" description="OmpR/PhoB-type" evidence="9">
    <location>
        <begin position="134"/>
        <end position="233"/>
    </location>
</feature>
<evidence type="ECO:0000256" key="6">
    <source>
        <dbReference type="PROSITE-ProRule" id="PRU00169"/>
    </source>
</evidence>
<dbReference type="InterPro" id="IPR011006">
    <property type="entry name" value="CheY-like_superfamily"/>
</dbReference>
<evidence type="ECO:0000256" key="3">
    <source>
        <dbReference type="ARBA" id="ARBA00023125"/>
    </source>
</evidence>
<proteinExistence type="predicted"/>
<dbReference type="GO" id="GO:0006355">
    <property type="term" value="P:regulation of DNA-templated transcription"/>
    <property type="evidence" value="ECO:0007669"/>
    <property type="project" value="InterPro"/>
</dbReference>
<evidence type="ECO:0000313" key="11">
    <source>
        <dbReference type="Proteomes" id="UP000886743"/>
    </source>
</evidence>
<dbReference type="PROSITE" id="PS50110">
    <property type="entry name" value="RESPONSE_REGULATORY"/>
    <property type="match status" value="1"/>
</dbReference>
<evidence type="ECO:0000256" key="1">
    <source>
        <dbReference type="ARBA" id="ARBA00018672"/>
    </source>
</evidence>
<keyword evidence="3 7" id="KW-0238">DNA-binding</keyword>
<evidence type="ECO:0000256" key="5">
    <source>
        <dbReference type="ARBA" id="ARBA00024867"/>
    </source>
</evidence>
<evidence type="ECO:0000259" key="9">
    <source>
        <dbReference type="PROSITE" id="PS51755"/>
    </source>
</evidence>
<dbReference type="GO" id="GO:0032993">
    <property type="term" value="C:protein-DNA complex"/>
    <property type="evidence" value="ECO:0007669"/>
    <property type="project" value="TreeGrafter"/>
</dbReference>
<dbReference type="Gene3D" id="6.10.250.690">
    <property type="match status" value="1"/>
</dbReference>
<keyword evidence="2" id="KW-0805">Transcription regulation</keyword>
<gene>
    <name evidence="10" type="ORF">IAC74_00160</name>
</gene>
<dbReference type="PANTHER" id="PTHR48111:SF52">
    <property type="entry name" value="TRANSCRIPTIONAL REGULATORY PROTEIN YVRH"/>
    <property type="match status" value="1"/>
</dbReference>
<dbReference type="InterPro" id="IPR001789">
    <property type="entry name" value="Sig_transdc_resp-reg_receiver"/>
</dbReference>
<reference evidence="10" key="2">
    <citation type="journal article" date="2021" name="PeerJ">
        <title>Extensive microbial diversity within the chicken gut microbiome revealed by metagenomics and culture.</title>
        <authorList>
            <person name="Gilroy R."/>
            <person name="Ravi A."/>
            <person name="Getino M."/>
            <person name="Pursley I."/>
            <person name="Horton D.L."/>
            <person name="Alikhan N.F."/>
            <person name="Baker D."/>
            <person name="Gharbi K."/>
            <person name="Hall N."/>
            <person name="Watson M."/>
            <person name="Adriaenssens E.M."/>
            <person name="Foster-Nyarko E."/>
            <person name="Jarju S."/>
            <person name="Secka A."/>
            <person name="Antonio M."/>
            <person name="Oren A."/>
            <person name="Chaudhuri R.R."/>
            <person name="La Ragione R."/>
            <person name="Hildebrand F."/>
            <person name="Pallen M.J."/>
        </authorList>
    </citation>
    <scope>NUCLEOTIDE SEQUENCE</scope>
    <source>
        <strain evidence="10">4920</strain>
    </source>
</reference>
<accession>A0A9D1NFX8</accession>
<dbReference type="Pfam" id="PF00072">
    <property type="entry name" value="Response_reg"/>
    <property type="match status" value="1"/>
</dbReference>
<feature type="DNA-binding region" description="OmpR/PhoB-type" evidence="7">
    <location>
        <begin position="134"/>
        <end position="233"/>
    </location>
</feature>
<evidence type="ECO:0000313" key="10">
    <source>
        <dbReference type="EMBL" id="HIV01954.1"/>
    </source>
</evidence>
<reference evidence="10" key="1">
    <citation type="submission" date="2020-10" db="EMBL/GenBank/DDBJ databases">
        <authorList>
            <person name="Gilroy R."/>
        </authorList>
    </citation>
    <scope>NUCLEOTIDE SEQUENCE</scope>
    <source>
        <strain evidence="10">4920</strain>
    </source>
</reference>
<dbReference type="SUPFAM" id="SSF52172">
    <property type="entry name" value="CheY-like"/>
    <property type="match status" value="1"/>
</dbReference>
<name>A0A9D1NFX8_9FIRM</name>
<evidence type="ECO:0000256" key="7">
    <source>
        <dbReference type="PROSITE-ProRule" id="PRU01091"/>
    </source>
</evidence>
<keyword evidence="4" id="KW-0804">Transcription</keyword>
<feature type="domain" description="Response regulatory" evidence="8">
    <location>
        <begin position="8"/>
        <end position="122"/>
    </location>
</feature>
<dbReference type="Proteomes" id="UP000886743">
    <property type="component" value="Unassembled WGS sequence"/>
</dbReference>
<feature type="modified residue" description="4-aspartylphosphate" evidence="6">
    <location>
        <position position="58"/>
    </location>
</feature>
<evidence type="ECO:0000256" key="2">
    <source>
        <dbReference type="ARBA" id="ARBA00023015"/>
    </source>
</evidence>
<dbReference type="GO" id="GO:0000976">
    <property type="term" value="F:transcription cis-regulatory region binding"/>
    <property type="evidence" value="ECO:0007669"/>
    <property type="project" value="TreeGrafter"/>
</dbReference>
<organism evidence="10 11">
    <name type="scientific">Candidatus Aphodoplasma excrementigallinarum</name>
    <dbReference type="NCBI Taxonomy" id="2840673"/>
    <lineage>
        <taxon>Bacteria</taxon>
        <taxon>Bacillati</taxon>
        <taxon>Bacillota</taxon>
        <taxon>Clostridia</taxon>
        <taxon>Eubacteriales</taxon>
        <taxon>Candidatus Aphodoplasma</taxon>
    </lineage>
</organism>
<keyword evidence="6" id="KW-0597">Phosphoprotein</keyword>
<dbReference type="GO" id="GO:0000156">
    <property type="term" value="F:phosphorelay response regulator activity"/>
    <property type="evidence" value="ECO:0007669"/>
    <property type="project" value="TreeGrafter"/>
</dbReference>
<protein>
    <recommendedName>
        <fullName evidence="1">Stage 0 sporulation protein A homolog</fullName>
    </recommendedName>
</protein>
<sequence length="236" mass="26600">MDTIKNKKILLVDDETELLQLVKDALYKEGFYRVFTAETCAAARTVAAQQSPALCLLDVCLPDGDGFSLFEDIRRHADVPVIFLTARGEPDDKLQGLGLGADDYIVKPFLMKELVLRVTAVLKRIYGRTEEPAAAGFWLGSRYIDFETASVQADGRTFSFTAKEFVLLRKLYENKNKIVTSDALCEAAWGDGYYGYENTLMVHIRRLREKIEDDPSHPAHLITVKGIGYKLVMEHE</sequence>
<dbReference type="Gene3D" id="3.40.50.2300">
    <property type="match status" value="1"/>
</dbReference>
<dbReference type="SMART" id="SM00448">
    <property type="entry name" value="REC"/>
    <property type="match status" value="1"/>
</dbReference>
<dbReference type="Pfam" id="PF00486">
    <property type="entry name" value="Trans_reg_C"/>
    <property type="match status" value="1"/>
</dbReference>
<dbReference type="CDD" id="cd00383">
    <property type="entry name" value="trans_reg_C"/>
    <property type="match status" value="1"/>
</dbReference>
<dbReference type="EMBL" id="DVOF01000003">
    <property type="protein sequence ID" value="HIV01954.1"/>
    <property type="molecule type" value="Genomic_DNA"/>
</dbReference>
<comment type="function">
    <text evidence="5">May play the central regulatory role in sporulation. It may be an element of the effector pathway responsible for the activation of sporulation genes in response to nutritional stress. Spo0A may act in concert with spo0H (a sigma factor) to control the expression of some genes that are critical to the sporulation process.</text>
</comment>
<evidence type="ECO:0000259" key="8">
    <source>
        <dbReference type="PROSITE" id="PS50110"/>
    </source>
</evidence>
<dbReference type="AlphaFoldDB" id="A0A9D1NFX8"/>
<comment type="caution">
    <text evidence="10">The sequence shown here is derived from an EMBL/GenBank/DDBJ whole genome shotgun (WGS) entry which is preliminary data.</text>
</comment>
<dbReference type="SUPFAM" id="SSF46894">
    <property type="entry name" value="C-terminal effector domain of the bipartite response regulators"/>
    <property type="match status" value="1"/>
</dbReference>
<evidence type="ECO:0000256" key="4">
    <source>
        <dbReference type="ARBA" id="ARBA00023163"/>
    </source>
</evidence>
<dbReference type="InterPro" id="IPR036388">
    <property type="entry name" value="WH-like_DNA-bd_sf"/>
</dbReference>
<dbReference type="GO" id="GO:0005829">
    <property type="term" value="C:cytosol"/>
    <property type="evidence" value="ECO:0007669"/>
    <property type="project" value="TreeGrafter"/>
</dbReference>
<dbReference type="InterPro" id="IPR001867">
    <property type="entry name" value="OmpR/PhoB-type_DNA-bd"/>
</dbReference>
<dbReference type="InterPro" id="IPR039420">
    <property type="entry name" value="WalR-like"/>
</dbReference>
<dbReference type="SMART" id="SM00862">
    <property type="entry name" value="Trans_reg_C"/>
    <property type="match status" value="1"/>
</dbReference>
<dbReference type="PROSITE" id="PS51755">
    <property type="entry name" value="OMPR_PHOB"/>
    <property type="match status" value="1"/>
</dbReference>
<dbReference type="InterPro" id="IPR016032">
    <property type="entry name" value="Sig_transdc_resp-reg_C-effctor"/>
</dbReference>
<dbReference type="Gene3D" id="1.10.10.10">
    <property type="entry name" value="Winged helix-like DNA-binding domain superfamily/Winged helix DNA-binding domain"/>
    <property type="match status" value="1"/>
</dbReference>
<dbReference type="PANTHER" id="PTHR48111">
    <property type="entry name" value="REGULATOR OF RPOS"/>
    <property type="match status" value="1"/>
</dbReference>